<reference evidence="1 2" key="1">
    <citation type="submission" date="2013-11" db="EMBL/GenBank/DDBJ databases">
        <title>The Damaraland mole rat (Fukomys damarensis) genome and evolution of African mole rats.</title>
        <authorList>
            <person name="Gladyshev V.N."/>
            <person name="Fang X."/>
        </authorList>
    </citation>
    <scope>NUCLEOTIDE SEQUENCE [LARGE SCALE GENOMIC DNA]</scope>
    <source>
        <tissue evidence="1">Liver</tissue>
    </source>
</reference>
<dbReference type="AlphaFoldDB" id="A0A091CM40"/>
<accession>A0A091CM40</accession>
<name>A0A091CM40_FUKDA</name>
<protein>
    <submittedName>
        <fullName evidence="1">Uncharacterized protein</fullName>
    </submittedName>
</protein>
<sequence length="112" mass="12285">MRPPHTSDATEKAWGTSLLKLSSWFARTQRGDTKGALVTGERGADELDVGLMLRAGRWIRLCTLEDRAAPKFPITEGLTLEAVQPFPSADSVTCLPQKTWSHISKELGDAFS</sequence>
<evidence type="ECO:0000313" key="1">
    <source>
        <dbReference type="EMBL" id="KFO19879.1"/>
    </source>
</evidence>
<gene>
    <name evidence="1" type="ORF">H920_18716</name>
</gene>
<dbReference type="Proteomes" id="UP000028990">
    <property type="component" value="Unassembled WGS sequence"/>
</dbReference>
<keyword evidence="2" id="KW-1185">Reference proteome</keyword>
<organism evidence="1 2">
    <name type="scientific">Fukomys damarensis</name>
    <name type="common">Damaraland mole rat</name>
    <name type="synonym">Cryptomys damarensis</name>
    <dbReference type="NCBI Taxonomy" id="885580"/>
    <lineage>
        <taxon>Eukaryota</taxon>
        <taxon>Metazoa</taxon>
        <taxon>Chordata</taxon>
        <taxon>Craniata</taxon>
        <taxon>Vertebrata</taxon>
        <taxon>Euteleostomi</taxon>
        <taxon>Mammalia</taxon>
        <taxon>Eutheria</taxon>
        <taxon>Euarchontoglires</taxon>
        <taxon>Glires</taxon>
        <taxon>Rodentia</taxon>
        <taxon>Hystricomorpha</taxon>
        <taxon>Bathyergidae</taxon>
        <taxon>Fukomys</taxon>
    </lineage>
</organism>
<proteinExistence type="predicted"/>
<evidence type="ECO:0000313" key="2">
    <source>
        <dbReference type="Proteomes" id="UP000028990"/>
    </source>
</evidence>
<dbReference type="EMBL" id="KN124869">
    <property type="protein sequence ID" value="KFO19879.1"/>
    <property type="molecule type" value="Genomic_DNA"/>
</dbReference>